<reference evidence="11 12" key="1">
    <citation type="journal article" date="2019" name="BMC Genomics">
        <title>New insights from Opisthorchis felineus genome: update on genomics of the epidemiologically important liver flukes.</title>
        <authorList>
            <person name="Ershov N.I."/>
            <person name="Mordvinov V.A."/>
            <person name="Prokhortchouk E.B."/>
            <person name="Pakharukova M.Y."/>
            <person name="Gunbin K.V."/>
            <person name="Ustyantsev K."/>
            <person name="Genaev M.A."/>
            <person name="Blinov A.G."/>
            <person name="Mazur A."/>
            <person name="Boulygina E."/>
            <person name="Tsygankova S."/>
            <person name="Khrameeva E."/>
            <person name="Chekanov N."/>
            <person name="Fan G."/>
            <person name="Xiao A."/>
            <person name="Zhang H."/>
            <person name="Xu X."/>
            <person name="Yang H."/>
            <person name="Solovyev V."/>
            <person name="Lee S.M."/>
            <person name="Liu X."/>
            <person name="Afonnikov D.A."/>
            <person name="Skryabin K.G."/>
        </authorList>
    </citation>
    <scope>NUCLEOTIDE SEQUENCE [LARGE SCALE GENOMIC DNA]</scope>
    <source>
        <strain evidence="11">AK-0245</strain>
        <tissue evidence="11">Whole organism</tissue>
    </source>
</reference>
<dbReference type="GO" id="GO:0005975">
    <property type="term" value="P:carbohydrate metabolic process"/>
    <property type="evidence" value="ECO:0007669"/>
    <property type="project" value="UniProtKB-ARBA"/>
</dbReference>
<evidence type="ECO:0000256" key="5">
    <source>
        <dbReference type="ARBA" id="ARBA00022989"/>
    </source>
</evidence>
<feature type="transmembrane region" description="Helical" evidence="9">
    <location>
        <begin position="626"/>
        <end position="646"/>
    </location>
</feature>
<comment type="caution">
    <text evidence="11">The sequence shown here is derived from an EMBL/GenBank/DDBJ whole genome shotgun (WGS) entry which is preliminary data.</text>
</comment>
<dbReference type="Proteomes" id="UP000308267">
    <property type="component" value="Unassembled WGS sequence"/>
</dbReference>
<feature type="region of interest" description="Disordered" evidence="8">
    <location>
        <begin position="989"/>
        <end position="1013"/>
    </location>
</feature>
<evidence type="ECO:0000256" key="6">
    <source>
        <dbReference type="ARBA" id="ARBA00023136"/>
    </source>
</evidence>
<evidence type="ECO:0000313" key="11">
    <source>
        <dbReference type="EMBL" id="TGZ57113.1"/>
    </source>
</evidence>
<keyword evidence="7" id="KW-0325">Glycoprotein</keyword>
<evidence type="ECO:0000259" key="10">
    <source>
        <dbReference type="Pfam" id="PF07779"/>
    </source>
</evidence>
<feature type="domain" description="Cas1p 10 TM acyl transferase" evidence="10">
    <location>
        <begin position="1052"/>
        <end position="1188"/>
    </location>
</feature>
<keyword evidence="12" id="KW-1185">Reference proteome</keyword>
<feature type="transmembrane region" description="Helical" evidence="9">
    <location>
        <begin position="1051"/>
        <end position="1072"/>
    </location>
</feature>
<evidence type="ECO:0000256" key="2">
    <source>
        <dbReference type="ARBA" id="ARBA00010666"/>
    </source>
</evidence>
<evidence type="ECO:0000256" key="3">
    <source>
        <dbReference type="ARBA" id="ARBA00022679"/>
    </source>
</evidence>
<evidence type="ECO:0000256" key="4">
    <source>
        <dbReference type="ARBA" id="ARBA00022692"/>
    </source>
</evidence>
<feature type="region of interest" description="Disordered" evidence="8">
    <location>
        <begin position="652"/>
        <end position="674"/>
    </location>
</feature>
<keyword evidence="3" id="KW-0808">Transferase</keyword>
<dbReference type="AlphaFoldDB" id="A0A4S2L335"/>
<dbReference type="InterPro" id="IPR012419">
    <property type="entry name" value="Cas1_AcylTrans_dom"/>
</dbReference>
<feature type="transmembrane region" description="Helical" evidence="9">
    <location>
        <begin position="481"/>
        <end position="501"/>
    </location>
</feature>
<evidence type="ECO:0000256" key="1">
    <source>
        <dbReference type="ARBA" id="ARBA00004141"/>
    </source>
</evidence>
<dbReference type="GO" id="GO:0005794">
    <property type="term" value="C:Golgi apparatus"/>
    <property type="evidence" value="ECO:0007669"/>
    <property type="project" value="UniProtKB-ARBA"/>
</dbReference>
<dbReference type="Pfam" id="PF07779">
    <property type="entry name" value="Cas1_AcylT"/>
    <property type="match status" value="3"/>
</dbReference>
<dbReference type="OrthoDB" id="1932925at2759"/>
<feature type="transmembrane region" description="Helical" evidence="9">
    <location>
        <begin position="1139"/>
        <end position="1162"/>
    </location>
</feature>
<feature type="transmembrane region" description="Helical" evidence="9">
    <location>
        <begin position="22"/>
        <end position="40"/>
    </location>
</feature>
<keyword evidence="5 9" id="KW-1133">Transmembrane helix</keyword>
<dbReference type="PANTHER" id="PTHR13533:SF1">
    <property type="entry name" value="N-ACETYLNEURAMINATE 9-O-ACETYLTRANSFERASE"/>
    <property type="match status" value="1"/>
</dbReference>
<evidence type="ECO:0000313" key="12">
    <source>
        <dbReference type="Proteomes" id="UP000308267"/>
    </source>
</evidence>
<dbReference type="EMBL" id="SJOL01009509">
    <property type="protein sequence ID" value="TGZ57113.1"/>
    <property type="molecule type" value="Genomic_DNA"/>
</dbReference>
<evidence type="ECO:0000256" key="9">
    <source>
        <dbReference type="SAM" id="Phobius"/>
    </source>
</evidence>
<gene>
    <name evidence="11" type="ORF">CRM22_010009</name>
</gene>
<comment type="similarity">
    <text evidence="2">Belongs to the PC-esterase family. CASD1 subfamily.</text>
</comment>
<feature type="domain" description="Cas1p 10 TM acyl transferase" evidence="10">
    <location>
        <begin position="596"/>
        <end position="656"/>
    </location>
</feature>
<feature type="transmembrane region" description="Helical" evidence="9">
    <location>
        <begin position="378"/>
        <end position="395"/>
    </location>
</feature>
<feature type="transmembrane region" description="Helical" evidence="9">
    <location>
        <begin position="449"/>
        <end position="469"/>
    </location>
</feature>
<feature type="transmembrane region" description="Helical" evidence="9">
    <location>
        <begin position="1110"/>
        <end position="1127"/>
    </location>
</feature>
<evidence type="ECO:0000256" key="8">
    <source>
        <dbReference type="SAM" id="MobiDB-lite"/>
    </source>
</evidence>
<comment type="subcellular location">
    <subcellularLocation>
        <location evidence="1">Membrane</location>
        <topology evidence="1">Multi-pass membrane protein</topology>
    </subcellularLocation>
</comment>
<dbReference type="GO" id="GO:0016020">
    <property type="term" value="C:membrane"/>
    <property type="evidence" value="ECO:0007669"/>
    <property type="project" value="UniProtKB-SubCell"/>
</dbReference>
<feature type="transmembrane region" description="Helical" evidence="9">
    <location>
        <begin position="1078"/>
        <end position="1098"/>
    </location>
</feature>
<sequence length="1209" mass="137257">MTMPVHATHTITSVCNFKTAKAFAFFIMLFFSIYHGSLMFNRPGGNPCKSLLSDGSAGPGGEWRPYGCMTHIYNEEDSNVCMEQLATWGDHARVYFMGDSRLFNLFSAFAHHLDAKKALKAKQPNNRTGLSTYVKSENYELCFLHYDEITADVLRILDAWKAAHNGSSIKHLSPRQLLPTRCLNRPPTHLVLSFGSETIMRVNNSEIGLLDYNEKLESSATSLASLSFVRTVWMLQDPVAEGLLKEEHTAITNKELDAYNNIAERVMKRLPEVEVWRSNRLIAQRMGFPAVSWHCPNSKLSVVERSILNRTSAVEPFEPPVLCTEPPPLSDGFHVSAEAMFHNVQVLLNLYCNNQMKFEDGTCCRSAEPITPVQQRCFIFIGLCIIASILCFIYDTFIRSRISRCRWLSVIWLRLSCCLGVRPTLVENATYPQQLGSRKLEASTTFQEFYELVTTLSQFGLILIYFFICDRTVLFMKTNKGFTMMSFLLPMTYLFVLGLFFSGPTKETRLNHVDITREWKGWMQLYLLVYHFTGSYRVLPLKLFTRFFTSAYLFLSGFGHFYCLWHHPLPGSLIWEVLRLRFSLQGLCFTAQTWWAMLRRYVDVVFRLNFLVLGLCLVMNRDYMFYHFMPLVTFWFTVTMVFMLMIPRVSASDARNPSSFSSVRDSSSLPPVDSLDSITSEVKSPVGMNVVSPYVCECDFASKSSPTSPYLSECRHTRKFGFAVAELPKHLRASHSSSSIDGRSHQKALSMGTGFDLRQWLAMTQPLPRNESRTKRKSKVMTNSGPPWTEDLIRRVWSTTTAASNTLPTVPTRLTLPESILSMKRCCCCFHVRLSDLLILFKIILLIIGIELLHRSPSFFHFVFFSGVQRYLFQSTTVSRSSFDKPTSSTELRGDGAWFYRWSIDRYSVVYGILFALVCEWARRAKCLNDLKSGDLGLPAPPAEFATPLLQTGAIAAHKATSDKCGETFNRFTFDHLNLETSQFVESPLAHKPSIPPASNNGSLVNSSTSTRLNPSSGRLSFYTSPQYSISTFQTMGSGFGFLSKITCRRFTAVFLTVLGAIGIGVYMLISFQCKDHGFYTEVHTFLCLLPIISYILLRNCLGLLRRSHSTLFAWFGDISLELYVAQHHIWLSADANGILVLLPGYPLFNLALISFIFVCVCCELRNITARLRRLLIPNSAPLLLRNLILFSITLHLITRSPGLDFTLR</sequence>
<keyword evidence="4 9" id="KW-0812">Transmembrane</keyword>
<dbReference type="PANTHER" id="PTHR13533">
    <property type="entry name" value="N-ACETYLNEURAMINATE 9-O-ACETYLTRANSFERASE"/>
    <property type="match status" value="1"/>
</dbReference>
<proteinExistence type="inferred from homology"/>
<feature type="compositionally biased region" description="Polar residues" evidence="8">
    <location>
        <begin position="997"/>
        <end position="1013"/>
    </location>
</feature>
<feature type="transmembrane region" description="Helical" evidence="9">
    <location>
        <begin position="1183"/>
        <end position="1199"/>
    </location>
</feature>
<feature type="transmembrane region" description="Helical" evidence="9">
    <location>
        <begin position="830"/>
        <end position="850"/>
    </location>
</feature>
<name>A0A4S2L335_OPIFE</name>
<evidence type="ECO:0000256" key="7">
    <source>
        <dbReference type="ARBA" id="ARBA00023180"/>
    </source>
</evidence>
<organism evidence="11 12">
    <name type="scientific">Opisthorchis felineus</name>
    <dbReference type="NCBI Taxonomy" id="147828"/>
    <lineage>
        <taxon>Eukaryota</taxon>
        <taxon>Metazoa</taxon>
        <taxon>Spiralia</taxon>
        <taxon>Lophotrochozoa</taxon>
        <taxon>Platyhelminthes</taxon>
        <taxon>Trematoda</taxon>
        <taxon>Digenea</taxon>
        <taxon>Opisthorchiida</taxon>
        <taxon>Opisthorchiata</taxon>
        <taxon>Opisthorchiidae</taxon>
        <taxon>Opisthorchis</taxon>
    </lineage>
</organism>
<keyword evidence="6 9" id="KW-0472">Membrane</keyword>
<accession>A0A4S2L335</accession>
<dbReference type="GO" id="GO:0016740">
    <property type="term" value="F:transferase activity"/>
    <property type="evidence" value="ECO:0007669"/>
    <property type="project" value="UniProtKB-KW"/>
</dbReference>
<protein>
    <recommendedName>
        <fullName evidence="10">Cas1p 10 TM acyl transferase domain-containing protein</fullName>
    </recommendedName>
</protein>
<feature type="domain" description="Cas1p 10 TM acyl transferase" evidence="10">
    <location>
        <begin position="356"/>
        <end position="568"/>
    </location>
</feature>
<feature type="transmembrane region" description="Helical" evidence="9">
    <location>
        <begin position="551"/>
        <end position="568"/>
    </location>
</feature>
<feature type="compositionally biased region" description="Low complexity" evidence="8">
    <location>
        <begin position="657"/>
        <end position="674"/>
    </location>
</feature>